<reference evidence="1 2" key="1">
    <citation type="journal article" date="2015" name="Int. J. Syst. Evol. Microbiol.">
        <title>Tumebacillus algifaecis sp. nov., isolated from decomposing algal scum.</title>
        <authorList>
            <person name="Wu Y.F."/>
            <person name="Zhang B."/>
            <person name="Xing P."/>
            <person name="Wu Q.L."/>
            <person name="Liu S.J."/>
        </authorList>
    </citation>
    <scope>NUCLEOTIDE SEQUENCE [LARGE SCALE GENOMIC DNA]</scope>
    <source>
        <strain evidence="1 2">THMBR28</strain>
    </source>
</reference>
<dbReference type="KEGG" id="tab:CIG75_12860"/>
<keyword evidence="2" id="KW-1185">Reference proteome</keyword>
<organism evidence="1 2">
    <name type="scientific">Tumebacillus algifaecis</name>
    <dbReference type="NCBI Taxonomy" id="1214604"/>
    <lineage>
        <taxon>Bacteria</taxon>
        <taxon>Bacillati</taxon>
        <taxon>Bacillota</taxon>
        <taxon>Bacilli</taxon>
        <taxon>Bacillales</taxon>
        <taxon>Alicyclobacillaceae</taxon>
        <taxon>Tumebacillus</taxon>
    </lineage>
</organism>
<dbReference type="Proteomes" id="UP000214688">
    <property type="component" value="Chromosome"/>
</dbReference>
<sequence length="66" mass="7304">MLDETIVYCTKGGWEIEGAVLSYSRSSDLDHALANIANGGQWVGWAVGWHAAEELCHDHQMKSSDR</sequence>
<gene>
    <name evidence="1" type="ORF">CIG75_12860</name>
</gene>
<dbReference type="EMBL" id="CP022657">
    <property type="protein sequence ID" value="ASS75789.1"/>
    <property type="molecule type" value="Genomic_DNA"/>
</dbReference>
<protein>
    <submittedName>
        <fullName evidence="1">Uncharacterized protein</fullName>
    </submittedName>
</protein>
<proteinExistence type="predicted"/>
<accession>A0A223D276</accession>
<name>A0A223D276_9BACL</name>
<evidence type="ECO:0000313" key="1">
    <source>
        <dbReference type="EMBL" id="ASS75789.1"/>
    </source>
</evidence>
<evidence type="ECO:0000313" key="2">
    <source>
        <dbReference type="Proteomes" id="UP000214688"/>
    </source>
</evidence>
<dbReference type="AlphaFoldDB" id="A0A223D276"/>